<dbReference type="InterPro" id="IPR036188">
    <property type="entry name" value="FAD/NAD-bd_sf"/>
</dbReference>
<evidence type="ECO:0000313" key="7">
    <source>
        <dbReference type="EMBL" id="RUS68211.1"/>
    </source>
</evidence>
<protein>
    <submittedName>
        <fullName evidence="7">L-2-hydroxyglutarate oxidase LhgO</fullName>
        <ecNumber evidence="7">1.1.3.15</ecNumber>
    </submittedName>
</protein>
<organism evidence="7 8">
    <name type="scientific">Saezia sanguinis</name>
    <dbReference type="NCBI Taxonomy" id="1965230"/>
    <lineage>
        <taxon>Bacteria</taxon>
        <taxon>Pseudomonadati</taxon>
        <taxon>Pseudomonadota</taxon>
        <taxon>Betaproteobacteria</taxon>
        <taxon>Burkholderiales</taxon>
        <taxon>Saeziaceae</taxon>
        <taxon>Saezia</taxon>
    </lineage>
</organism>
<dbReference type="PANTHER" id="PTHR43104">
    <property type="entry name" value="L-2-HYDROXYGLUTARATE DEHYDROGENASE, MITOCHONDRIAL"/>
    <property type="match status" value="1"/>
</dbReference>
<dbReference type="SUPFAM" id="SSF51905">
    <property type="entry name" value="FAD/NAD(P)-binding domain"/>
    <property type="match status" value="1"/>
</dbReference>
<keyword evidence="3" id="KW-0274">FAD</keyword>
<evidence type="ECO:0000256" key="1">
    <source>
        <dbReference type="ARBA" id="ARBA00001974"/>
    </source>
</evidence>
<keyword evidence="2" id="KW-0285">Flavoprotein</keyword>
<keyword evidence="4 7" id="KW-0560">Oxidoreductase</keyword>
<dbReference type="PANTHER" id="PTHR43104:SF4">
    <property type="entry name" value="L-2-HYDROXYGLUTARATE DEHYDROGENASE, MITOCHONDRIAL"/>
    <property type="match status" value="1"/>
</dbReference>
<feature type="domain" description="FAD dependent oxidoreductase" evidence="6">
    <location>
        <begin position="5"/>
        <end position="359"/>
    </location>
</feature>
<dbReference type="GO" id="GO:0047545">
    <property type="term" value="F:(S)-2-hydroxyglutarate dehydrogenase activity"/>
    <property type="evidence" value="ECO:0007669"/>
    <property type="project" value="TreeGrafter"/>
</dbReference>
<dbReference type="InterPro" id="IPR006076">
    <property type="entry name" value="FAD-dep_OxRdtase"/>
</dbReference>
<reference evidence="7 8" key="1">
    <citation type="submission" date="2018-01" db="EMBL/GenBank/DDBJ databases">
        <title>Saezia sanguinis gen. nov., sp. nov., in the order Burkholderiales isolated from human blood.</title>
        <authorList>
            <person name="Medina-Pascual M.J."/>
            <person name="Valdezate S."/>
            <person name="Monzon S."/>
            <person name="Cuesta I."/>
            <person name="Carrasco G."/>
            <person name="Villalon P."/>
            <person name="Saez-Nieto J.A."/>
        </authorList>
    </citation>
    <scope>NUCLEOTIDE SEQUENCE [LARGE SCALE GENOMIC DNA]</scope>
    <source>
        <strain evidence="7 8">CNM695-12</strain>
    </source>
</reference>
<gene>
    <name evidence="7" type="primary">lhgO</name>
    <name evidence="7" type="ORF">CUZ56_00698</name>
</gene>
<dbReference type="GO" id="GO:0003973">
    <property type="term" value="F:(S)-2-hydroxy-acid oxidase activity"/>
    <property type="evidence" value="ECO:0007669"/>
    <property type="project" value="UniProtKB-EC"/>
</dbReference>
<evidence type="ECO:0000259" key="6">
    <source>
        <dbReference type="Pfam" id="PF01266"/>
    </source>
</evidence>
<dbReference type="EMBL" id="PQSP01000001">
    <property type="protein sequence ID" value="RUS68211.1"/>
    <property type="molecule type" value="Genomic_DNA"/>
</dbReference>
<evidence type="ECO:0000256" key="3">
    <source>
        <dbReference type="ARBA" id="ARBA00022827"/>
    </source>
</evidence>
<comment type="cofactor">
    <cofactor evidence="1">
        <name>FAD</name>
        <dbReference type="ChEBI" id="CHEBI:57692"/>
    </cofactor>
</comment>
<evidence type="ECO:0000313" key="8">
    <source>
        <dbReference type="Proteomes" id="UP000286947"/>
    </source>
</evidence>
<dbReference type="AlphaFoldDB" id="A0A433SHJ2"/>
<dbReference type="Gene3D" id="3.30.9.10">
    <property type="entry name" value="D-Amino Acid Oxidase, subunit A, domain 2"/>
    <property type="match status" value="1"/>
</dbReference>
<evidence type="ECO:0000256" key="5">
    <source>
        <dbReference type="ARBA" id="ARBA00037941"/>
    </source>
</evidence>
<dbReference type="EC" id="1.1.3.15" evidence="7"/>
<dbReference type="RefSeq" id="WP_126978171.1">
    <property type="nucleotide sequence ID" value="NZ_PQSP01000001.1"/>
</dbReference>
<dbReference type="Gene3D" id="3.50.50.60">
    <property type="entry name" value="FAD/NAD(P)-binding domain"/>
    <property type="match status" value="1"/>
</dbReference>
<proteinExistence type="inferred from homology"/>
<sequence length="365" mass="38938">MDYIDTVVVGAGVVGLACARALALSGREVMVLEAEPAIGMGVSSRNSEVIHAGIYYRPGSLKATLCVQGRERLYAYCQERDVPHENCGKLIVATTQEQLQKLKTIQATASQNGVQLELLDQARACEMEPNLFCTGALWSPTTGIVDTHGLMLSLQGDLENAGGMVVFNTQVERAEVVSDGVIVHAKGADPLKTGLLVNCAALGAQTLAEHTAGFPKEQIPALYYARGCYYSISGKSPFSRLIYPTPEVGGLGVHLTIDLGHQAKFGPDIEWIDGIDYTVDPKRADRFYAAIRSYWPALPDGALQPAYAGIRPKIQAAGEPEKDFVITGPGQHGVRGIIQLFGIESPGLTASLAIGDYVTGLANSH</sequence>
<dbReference type="Proteomes" id="UP000286947">
    <property type="component" value="Unassembled WGS sequence"/>
</dbReference>
<comment type="similarity">
    <text evidence="5">Belongs to the L2HGDH family.</text>
</comment>
<dbReference type="OrthoDB" id="9801699at2"/>
<name>A0A433SHJ2_9BURK</name>
<evidence type="ECO:0000256" key="4">
    <source>
        <dbReference type="ARBA" id="ARBA00023002"/>
    </source>
</evidence>
<dbReference type="Pfam" id="PF01266">
    <property type="entry name" value="DAO"/>
    <property type="match status" value="1"/>
</dbReference>
<keyword evidence="8" id="KW-1185">Reference proteome</keyword>
<comment type="caution">
    <text evidence="7">The sequence shown here is derived from an EMBL/GenBank/DDBJ whole genome shotgun (WGS) entry which is preliminary data.</text>
</comment>
<accession>A0A433SHJ2</accession>
<evidence type="ECO:0000256" key="2">
    <source>
        <dbReference type="ARBA" id="ARBA00022630"/>
    </source>
</evidence>